<feature type="region of interest" description="Disordered" evidence="1">
    <location>
        <begin position="418"/>
        <end position="451"/>
    </location>
</feature>
<feature type="compositionally biased region" description="Basic and acidic residues" evidence="1">
    <location>
        <begin position="177"/>
        <end position="189"/>
    </location>
</feature>
<feature type="compositionally biased region" description="Low complexity" evidence="1">
    <location>
        <begin position="129"/>
        <end position="142"/>
    </location>
</feature>
<organism evidence="3 4">
    <name type="scientific">Dendroctonus ponderosae</name>
    <name type="common">Mountain pine beetle</name>
    <dbReference type="NCBI Taxonomy" id="77166"/>
    <lineage>
        <taxon>Eukaryota</taxon>
        <taxon>Metazoa</taxon>
        <taxon>Ecdysozoa</taxon>
        <taxon>Arthropoda</taxon>
        <taxon>Hexapoda</taxon>
        <taxon>Insecta</taxon>
        <taxon>Pterygota</taxon>
        <taxon>Neoptera</taxon>
        <taxon>Endopterygota</taxon>
        <taxon>Coleoptera</taxon>
        <taxon>Polyphaga</taxon>
        <taxon>Cucujiformia</taxon>
        <taxon>Curculionidae</taxon>
        <taxon>Scolytinae</taxon>
        <taxon>Dendroctonus</taxon>
    </lineage>
</organism>
<dbReference type="Proteomes" id="UP000019118">
    <property type="component" value="Unassembled WGS sequence"/>
</dbReference>
<feature type="chain" id="PRO_5043456713" evidence="2">
    <location>
        <begin position="25"/>
        <end position="451"/>
    </location>
</feature>
<feature type="signal peptide" evidence="2">
    <location>
        <begin position="1"/>
        <end position="24"/>
    </location>
</feature>
<feature type="compositionally biased region" description="Basic residues" evidence="1">
    <location>
        <begin position="435"/>
        <end position="445"/>
    </location>
</feature>
<evidence type="ECO:0000313" key="3">
    <source>
        <dbReference type="EnsemblMetazoa" id="XP_019757911.1"/>
    </source>
</evidence>
<feature type="compositionally biased region" description="Low complexity" evidence="1">
    <location>
        <begin position="425"/>
        <end position="434"/>
    </location>
</feature>
<reference evidence="4" key="1">
    <citation type="journal article" date="2013" name="Genome Biol.">
        <title>Draft genome of the mountain pine beetle, Dendroctonus ponderosae Hopkins, a major forest pest.</title>
        <authorList>
            <person name="Keeling C.I."/>
            <person name="Yuen M.M."/>
            <person name="Liao N.Y."/>
            <person name="Docking T.R."/>
            <person name="Chan S.K."/>
            <person name="Taylor G.A."/>
            <person name="Palmquist D.L."/>
            <person name="Jackman S.D."/>
            <person name="Nguyen A."/>
            <person name="Li M."/>
            <person name="Henderson H."/>
            <person name="Janes J.K."/>
            <person name="Zhao Y."/>
            <person name="Pandoh P."/>
            <person name="Moore R."/>
            <person name="Sperling F.A."/>
            <person name="Huber D.P."/>
            <person name="Birol I."/>
            <person name="Jones S.J."/>
            <person name="Bohlmann J."/>
        </authorList>
    </citation>
    <scope>NUCLEOTIDE SEQUENCE</scope>
</reference>
<evidence type="ECO:0000256" key="2">
    <source>
        <dbReference type="SAM" id="SignalP"/>
    </source>
</evidence>
<keyword evidence="2" id="KW-0732">Signal</keyword>
<feature type="region of interest" description="Disordered" evidence="1">
    <location>
        <begin position="33"/>
        <end position="257"/>
    </location>
</feature>
<protein>
    <submittedName>
        <fullName evidence="3">Uncharacterized protein</fullName>
    </submittedName>
</protein>
<evidence type="ECO:0000256" key="1">
    <source>
        <dbReference type="SAM" id="MobiDB-lite"/>
    </source>
</evidence>
<proteinExistence type="predicted"/>
<keyword evidence="4" id="KW-1185">Reference proteome</keyword>
<reference evidence="3" key="2">
    <citation type="submission" date="2024-08" db="UniProtKB">
        <authorList>
            <consortium name="EnsemblMetazoa"/>
        </authorList>
    </citation>
    <scope>IDENTIFICATION</scope>
</reference>
<dbReference type="AlphaFoldDB" id="A0AAR5PB49"/>
<evidence type="ECO:0000313" key="4">
    <source>
        <dbReference type="Proteomes" id="UP000019118"/>
    </source>
</evidence>
<sequence>MVGLIGSKKSLTLLLLLFSAYCDAKAIDALKDDPSTTPCPEELNEATTTVQATEEETERSTAQEVTTLCPEELEKRRQNELISNNDKLAEKVTEKLPEDAEIKYDSSKEIAEDVTTECPEELEKRRSEANSSSSKQDSSIASENSEQNDEEQRYEVDSSANESGVEVAETTICPEEAAERQTKDKPVEEPDREADEGGSTSITECPEELAKKEAEKPEEEEISAPSEVATTTECPEELAKRQQQEKSPTLIDQLPQEHKLHRFSSSDLADIQTKEISAKTLLGVQKDSALLKVVKEQMQNTLANQEETMHRTKRQTAADYSQYYANQPRYDSQGQTANLKESSQNFQPSQSQSNTQKASYNNVRTYQQIQRQYQNYVPKSYQNSVKPVTSYQNPSLYVRHPSNGNFKNYYKVKSGANRRQFQANRRPSSTTFRSTTKRALKKKFRPSPVFA</sequence>
<feature type="compositionally biased region" description="Polar residues" evidence="1">
    <location>
        <begin position="332"/>
        <end position="341"/>
    </location>
</feature>
<feature type="region of interest" description="Disordered" evidence="1">
    <location>
        <begin position="332"/>
        <end position="359"/>
    </location>
</feature>
<feature type="compositionally biased region" description="Low complexity" evidence="1">
    <location>
        <begin position="342"/>
        <end position="356"/>
    </location>
</feature>
<feature type="compositionally biased region" description="Basic and acidic residues" evidence="1">
    <location>
        <begin position="87"/>
        <end position="111"/>
    </location>
</feature>
<accession>A0AAR5PB49</accession>
<name>A0AAR5PB49_DENPD</name>
<dbReference type="EnsemblMetazoa" id="XM_019902352.1">
    <property type="protein sequence ID" value="XP_019757911.1"/>
    <property type="gene ID" value="LOC109536236"/>
</dbReference>